<dbReference type="EMBL" id="GG666471">
    <property type="protein sequence ID" value="EEN67475.1"/>
    <property type="molecule type" value="Genomic_DNA"/>
</dbReference>
<protein>
    <submittedName>
        <fullName evidence="3">Uncharacterized protein</fullName>
    </submittedName>
</protein>
<evidence type="ECO:0000256" key="1">
    <source>
        <dbReference type="SAM" id="MobiDB-lite"/>
    </source>
</evidence>
<organism>
    <name type="scientific">Branchiostoma floridae</name>
    <name type="common">Florida lancelet</name>
    <name type="synonym">Amphioxus</name>
    <dbReference type="NCBI Taxonomy" id="7739"/>
    <lineage>
        <taxon>Eukaryota</taxon>
        <taxon>Metazoa</taxon>
        <taxon>Chordata</taxon>
        <taxon>Cephalochordata</taxon>
        <taxon>Leptocardii</taxon>
        <taxon>Amphioxiformes</taxon>
        <taxon>Branchiostomatidae</taxon>
        <taxon>Branchiostoma</taxon>
    </lineage>
</organism>
<keyword evidence="2" id="KW-0812">Transmembrane</keyword>
<feature type="transmembrane region" description="Helical" evidence="2">
    <location>
        <begin position="6"/>
        <end position="26"/>
    </location>
</feature>
<dbReference type="AlphaFoldDB" id="C3XXL5"/>
<name>C3XXL5_BRAFL</name>
<keyword evidence="2" id="KW-1133">Transmembrane helix</keyword>
<gene>
    <name evidence="3" type="ORF">BRAFLDRAFT_63901</name>
</gene>
<sequence length="144" mass="16269">MDHHLTFYLLTVLCLLVMFLCTRLPASSNLPRPAQGRDGPTVSGGEEREVEEEGNTADKLNGPFRKSGRKTWVGGVDDKDDFETNHLLPSVSGGEEREAEEEEEEAIEYELRTPFRKSDNKTWIDGVDDKDDFETNYLLTSNNS</sequence>
<feature type="region of interest" description="Disordered" evidence="1">
    <location>
        <begin position="28"/>
        <end position="105"/>
    </location>
</feature>
<evidence type="ECO:0000256" key="2">
    <source>
        <dbReference type="SAM" id="Phobius"/>
    </source>
</evidence>
<dbReference type="InParanoid" id="C3XXL5"/>
<reference evidence="3" key="1">
    <citation type="journal article" date="2008" name="Nature">
        <title>The amphioxus genome and the evolution of the chordate karyotype.</title>
        <authorList>
            <consortium name="US DOE Joint Genome Institute (JGI-PGF)"/>
            <person name="Putnam N.H."/>
            <person name="Butts T."/>
            <person name="Ferrier D.E.K."/>
            <person name="Furlong R.F."/>
            <person name="Hellsten U."/>
            <person name="Kawashima T."/>
            <person name="Robinson-Rechavi M."/>
            <person name="Shoguchi E."/>
            <person name="Terry A."/>
            <person name="Yu J.-K."/>
            <person name="Benito-Gutierrez E.L."/>
            <person name="Dubchak I."/>
            <person name="Garcia-Fernandez J."/>
            <person name="Gibson-Brown J.J."/>
            <person name="Grigoriev I.V."/>
            <person name="Horton A.C."/>
            <person name="de Jong P.J."/>
            <person name="Jurka J."/>
            <person name="Kapitonov V.V."/>
            <person name="Kohara Y."/>
            <person name="Kuroki Y."/>
            <person name="Lindquist E."/>
            <person name="Lucas S."/>
            <person name="Osoegawa K."/>
            <person name="Pennacchio L.A."/>
            <person name="Salamov A.A."/>
            <person name="Satou Y."/>
            <person name="Sauka-Spengler T."/>
            <person name="Schmutz J."/>
            <person name="Shin-I T."/>
            <person name="Toyoda A."/>
            <person name="Bronner-Fraser M."/>
            <person name="Fujiyama A."/>
            <person name="Holland L.Z."/>
            <person name="Holland P.W.H."/>
            <person name="Satoh N."/>
            <person name="Rokhsar D.S."/>
        </authorList>
    </citation>
    <scope>NUCLEOTIDE SEQUENCE [LARGE SCALE GENOMIC DNA]</scope>
    <source>
        <strain evidence="3">S238N-H82</strain>
        <tissue evidence="3">Testes</tissue>
    </source>
</reference>
<proteinExistence type="predicted"/>
<evidence type="ECO:0000313" key="3">
    <source>
        <dbReference type="EMBL" id="EEN67475.1"/>
    </source>
</evidence>
<accession>C3XXL5</accession>
<keyword evidence="2" id="KW-0472">Membrane</keyword>